<dbReference type="AlphaFoldDB" id="A0A7J4YJ38"/>
<evidence type="ECO:0000313" key="3">
    <source>
        <dbReference type="EMBL" id="KAA5252754.1"/>
    </source>
</evidence>
<organism evidence="2 4">
    <name type="scientific">Bacteroides finegoldii</name>
    <dbReference type="NCBI Taxonomy" id="338188"/>
    <lineage>
        <taxon>Bacteria</taxon>
        <taxon>Pseudomonadati</taxon>
        <taxon>Bacteroidota</taxon>
        <taxon>Bacteroidia</taxon>
        <taxon>Bacteroidales</taxon>
        <taxon>Bacteroidaceae</taxon>
        <taxon>Bacteroides</taxon>
    </lineage>
</organism>
<proteinExistence type="predicted"/>
<dbReference type="Proteomes" id="UP000440198">
    <property type="component" value="Unassembled WGS sequence"/>
</dbReference>
<dbReference type="EMBL" id="VWAG01000055">
    <property type="protein sequence ID" value="KAA5252754.1"/>
    <property type="molecule type" value="Genomic_DNA"/>
</dbReference>
<evidence type="ECO:0000313" key="2">
    <source>
        <dbReference type="EMBL" id="KAA5227149.1"/>
    </source>
</evidence>
<dbReference type="EMBL" id="VWAK01000051">
    <property type="protein sequence ID" value="KAA5227149.1"/>
    <property type="molecule type" value="Genomic_DNA"/>
</dbReference>
<reference evidence="4 5" key="1">
    <citation type="journal article" date="2019" name="Nat. Med.">
        <title>A library of human gut bacterial isolates paired with longitudinal multiomics data enables mechanistic microbiome research.</title>
        <authorList>
            <person name="Poyet M."/>
            <person name="Groussin M."/>
            <person name="Gibbons S.M."/>
            <person name="Avila-Pacheco J."/>
            <person name="Jiang X."/>
            <person name="Kearney S.M."/>
            <person name="Perrotta A.R."/>
            <person name="Berdy B."/>
            <person name="Zhao S."/>
            <person name="Lieberman T.D."/>
            <person name="Swanson P.K."/>
            <person name="Smith M."/>
            <person name="Roesemann S."/>
            <person name="Alexander J.E."/>
            <person name="Rich S.A."/>
            <person name="Livny J."/>
            <person name="Vlamakis H."/>
            <person name="Clish C."/>
            <person name="Bullock K."/>
            <person name="Deik A."/>
            <person name="Scott J."/>
            <person name="Pierce K.A."/>
            <person name="Xavier R.J."/>
            <person name="Alm E.J."/>
        </authorList>
    </citation>
    <scope>NUCLEOTIDE SEQUENCE [LARGE SCALE GENOMIC DNA]</scope>
    <source>
        <strain evidence="3 5">BIOML-A2</strain>
        <strain evidence="2 4">BIOML-A6</strain>
    </source>
</reference>
<keyword evidence="1" id="KW-0472">Membrane</keyword>
<evidence type="ECO:0000313" key="4">
    <source>
        <dbReference type="Proteomes" id="UP000421791"/>
    </source>
</evidence>
<evidence type="ECO:0008006" key="6">
    <source>
        <dbReference type="Google" id="ProtNLM"/>
    </source>
</evidence>
<evidence type="ECO:0000256" key="1">
    <source>
        <dbReference type="SAM" id="Phobius"/>
    </source>
</evidence>
<sequence length="114" mass="13642">MKLQFVSRILWGLCCLFLLWVHISDYIQCAKHPELYPIGEGEFGWIYKSFENYVLGCRVALAWDIIGIITSVCYRFRHSEKILLVHFVLSLIIFLRHWLCLIFYCIWFCFSIPD</sequence>
<comment type="caution">
    <text evidence="2">The sequence shown here is derived from an EMBL/GenBank/DDBJ whole genome shotgun (WGS) entry which is preliminary data.</text>
</comment>
<feature type="transmembrane region" description="Helical" evidence="1">
    <location>
        <begin position="83"/>
        <end position="113"/>
    </location>
</feature>
<keyword evidence="1" id="KW-0812">Transmembrane</keyword>
<keyword evidence="1" id="KW-1133">Transmembrane helix</keyword>
<feature type="transmembrane region" description="Helical" evidence="1">
    <location>
        <begin position="53"/>
        <end position="76"/>
    </location>
</feature>
<gene>
    <name evidence="3" type="ORF">F2Z09_19185</name>
    <name evidence="2" type="ORF">F2Z22_19830</name>
</gene>
<dbReference type="Proteomes" id="UP000421791">
    <property type="component" value="Unassembled WGS sequence"/>
</dbReference>
<dbReference type="RefSeq" id="WP_083312141.1">
    <property type="nucleotide sequence ID" value="NZ_JADOZO010000337.1"/>
</dbReference>
<protein>
    <recommendedName>
        <fullName evidence="6">Transmembrane protein</fullName>
    </recommendedName>
</protein>
<evidence type="ECO:0000313" key="5">
    <source>
        <dbReference type="Proteomes" id="UP000440198"/>
    </source>
</evidence>
<accession>A0A7J4YJ38</accession>
<keyword evidence="5" id="KW-1185">Reference proteome</keyword>
<name>A0A7J4YJ38_9BACE</name>